<sequence length="168" mass="18433">MESDYEPIHQDEHQESVWRRPEMASKLSLAAGRAGMGTEGGIYQLIERVDSVTDGMDDEIEMQAKLNEHSEAEPSSATTSIPVTHGTDTARKEEESSAGILLGIHNMYLVLPQFMVTFLSSILFHFLERKDAPNDTEHASPEAMGVVLRVGAVMAGIAGYLSTRIGRE</sequence>
<keyword evidence="4" id="KW-1185">Reference proteome</keyword>
<evidence type="ECO:0000313" key="4">
    <source>
        <dbReference type="Proteomes" id="UP000605846"/>
    </source>
</evidence>
<evidence type="ECO:0000256" key="1">
    <source>
        <dbReference type="SAM" id="MobiDB-lite"/>
    </source>
</evidence>
<keyword evidence="2" id="KW-0472">Membrane</keyword>
<dbReference type="OrthoDB" id="28755at2759"/>
<feature type="region of interest" description="Disordered" evidence="1">
    <location>
        <begin position="1"/>
        <end position="20"/>
    </location>
</feature>
<dbReference type="AlphaFoldDB" id="A0A8H7BSD2"/>
<reference evidence="3" key="1">
    <citation type="submission" date="2020-01" db="EMBL/GenBank/DDBJ databases">
        <title>Genome Sequencing of Three Apophysomyces-Like Fungal Strains Confirms a Novel Fungal Genus in the Mucoromycota with divergent Burkholderia-like Endosymbiotic Bacteria.</title>
        <authorList>
            <person name="Stajich J.E."/>
            <person name="Macias A.M."/>
            <person name="Carter-House D."/>
            <person name="Lovett B."/>
            <person name="Kasson L.R."/>
            <person name="Berry K."/>
            <person name="Grigoriev I."/>
            <person name="Chang Y."/>
            <person name="Spatafora J."/>
            <person name="Kasson M.T."/>
        </authorList>
    </citation>
    <scope>NUCLEOTIDE SEQUENCE</scope>
    <source>
        <strain evidence="3">NRRL A-21654</strain>
    </source>
</reference>
<evidence type="ECO:0000313" key="3">
    <source>
        <dbReference type="EMBL" id="KAF7729115.1"/>
    </source>
</evidence>
<name>A0A8H7BSD2_9FUNG</name>
<comment type="caution">
    <text evidence="3">The sequence shown here is derived from an EMBL/GenBank/DDBJ whole genome shotgun (WGS) entry which is preliminary data.</text>
</comment>
<feature type="compositionally biased region" description="Polar residues" evidence="1">
    <location>
        <begin position="73"/>
        <end position="82"/>
    </location>
</feature>
<keyword evidence="2" id="KW-0812">Transmembrane</keyword>
<dbReference type="Proteomes" id="UP000605846">
    <property type="component" value="Unassembled WGS sequence"/>
</dbReference>
<dbReference type="EMBL" id="JABAYA010000028">
    <property type="protein sequence ID" value="KAF7729115.1"/>
    <property type="molecule type" value="Genomic_DNA"/>
</dbReference>
<gene>
    <name evidence="3" type="ORF">EC973_004883</name>
</gene>
<feature type="transmembrane region" description="Helical" evidence="2">
    <location>
        <begin position="107"/>
        <end position="126"/>
    </location>
</feature>
<protein>
    <submittedName>
        <fullName evidence="3">Uncharacterized protein</fullName>
    </submittedName>
</protein>
<accession>A0A8H7BSD2</accession>
<feature type="transmembrane region" description="Helical" evidence="2">
    <location>
        <begin position="146"/>
        <end position="163"/>
    </location>
</feature>
<proteinExistence type="predicted"/>
<organism evidence="3 4">
    <name type="scientific">Apophysomyces ossiformis</name>
    <dbReference type="NCBI Taxonomy" id="679940"/>
    <lineage>
        <taxon>Eukaryota</taxon>
        <taxon>Fungi</taxon>
        <taxon>Fungi incertae sedis</taxon>
        <taxon>Mucoromycota</taxon>
        <taxon>Mucoromycotina</taxon>
        <taxon>Mucoromycetes</taxon>
        <taxon>Mucorales</taxon>
        <taxon>Mucorineae</taxon>
        <taxon>Mucoraceae</taxon>
        <taxon>Apophysomyces</taxon>
    </lineage>
</organism>
<keyword evidence="2" id="KW-1133">Transmembrane helix</keyword>
<feature type="region of interest" description="Disordered" evidence="1">
    <location>
        <begin position="65"/>
        <end position="92"/>
    </location>
</feature>
<evidence type="ECO:0000256" key="2">
    <source>
        <dbReference type="SAM" id="Phobius"/>
    </source>
</evidence>